<keyword evidence="11" id="KW-1185">Reference proteome</keyword>
<reference evidence="10 11" key="1">
    <citation type="submission" date="2023-02" db="EMBL/GenBank/DDBJ databases">
        <title>Microbacterium betulae sp. nov., isolated from birch wood.</title>
        <authorList>
            <person name="Pasciak M."/>
            <person name="Pawlik K.J."/>
            <person name="Martynowski D."/>
            <person name="Laczmanski L."/>
            <person name="Ciekot J."/>
            <person name="Szponar B."/>
            <person name="Wojcik-Fatla A."/>
            <person name="Mackiewicz B."/>
            <person name="Farian E."/>
            <person name="Cholewa G."/>
            <person name="Cholewa A."/>
            <person name="Dutkiewicz J."/>
        </authorList>
    </citation>
    <scope>NUCLEOTIDE SEQUENCE [LARGE SCALE GENOMIC DNA]</scope>
    <source>
        <strain evidence="10 11">AB</strain>
    </source>
</reference>
<keyword evidence="4 8" id="KW-0812">Transmembrane</keyword>
<feature type="transmembrane region" description="Helical" evidence="8">
    <location>
        <begin position="218"/>
        <end position="239"/>
    </location>
</feature>
<keyword evidence="6 8" id="KW-0472">Membrane</keyword>
<evidence type="ECO:0000313" key="11">
    <source>
        <dbReference type="Proteomes" id="UP001305498"/>
    </source>
</evidence>
<organism evidence="10 11">
    <name type="scientific">Microbacterium betulae</name>
    <dbReference type="NCBI Taxonomy" id="2981139"/>
    <lineage>
        <taxon>Bacteria</taxon>
        <taxon>Bacillati</taxon>
        <taxon>Actinomycetota</taxon>
        <taxon>Actinomycetes</taxon>
        <taxon>Micrococcales</taxon>
        <taxon>Microbacteriaceae</taxon>
        <taxon>Microbacterium</taxon>
    </lineage>
</organism>
<dbReference type="PANTHER" id="PTHR42920">
    <property type="entry name" value="OS03G0707200 PROTEIN-RELATED"/>
    <property type="match status" value="1"/>
</dbReference>
<dbReference type="InterPro" id="IPR037185">
    <property type="entry name" value="EmrE-like"/>
</dbReference>
<comment type="subcellular location">
    <subcellularLocation>
        <location evidence="1">Cell membrane</location>
        <topology evidence="1">Multi-pass membrane protein</topology>
    </subcellularLocation>
</comment>
<evidence type="ECO:0000256" key="6">
    <source>
        <dbReference type="ARBA" id="ARBA00023136"/>
    </source>
</evidence>
<feature type="transmembrane region" description="Helical" evidence="8">
    <location>
        <begin position="280"/>
        <end position="298"/>
    </location>
</feature>
<evidence type="ECO:0000256" key="1">
    <source>
        <dbReference type="ARBA" id="ARBA00004651"/>
    </source>
</evidence>
<feature type="domain" description="EamA" evidence="9">
    <location>
        <begin position="162"/>
        <end position="293"/>
    </location>
</feature>
<evidence type="ECO:0000259" key="9">
    <source>
        <dbReference type="Pfam" id="PF00892"/>
    </source>
</evidence>
<dbReference type="Pfam" id="PF00892">
    <property type="entry name" value="EamA"/>
    <property type="match status" value="1"/>
</dbReference>
<evidence type="ECO:0000256" key="3">
    <source>
        <dbReference type="ARBA" id="ARBA00022475"/>
    </source>
</evidence>
<feature type="compositionally biased region" description="Low complexity" evidence="7">
    <location>
        <begin position="305"/>
        <end position="318"/>
    </location>
</feature>
<sequence>MDTALSRQAPAPGTPLSPDTATPRQRTGGVAVMLASGASNQFGAAAGALAFPAIGAFGVVAIRQIVAAVALSALARPRFRALDRAAWALVAGLAVTFGAMNITLYSAVDRLGLGTAVTLEFLGPLAVAVVTSRRARDVAGAAVAALGVLVLTQPQPTSDIAGLGLGLASAFAWAAYILLNRALGSRLSGLRAASAASVLSAIAWAVPAVVWFSVHPPSLRAVGLAVVCGLLSSAVPYAADLVTLRRVPTSLFGTFMSINPVWAATAGWLVLGQALAVNEWIGMGLVVIANVVVTAAGLGRPGAPPRATAAPPSDAGPASDEHNAGESRRSGRGRRGMTGLLP</sequence>
<dbReference type="Proteomes" id="UP001305498">
    <property type="component" value="Chromosome"/>
</dbReference>
<name>A0AA97FHA0_9MICO</name>
<keyword evidence="5 8" id="KW-1133">Transmembrane helix</keyword>
<evidence type="ECO:0000313" key="10">
    <source>
        <dbReference type="EMBL" id="WOF22653.1"/>
    </source>
</evidence>
<proteinExistence type="inferred from homology"/>
<dbReference type="AlphaFoldDB" id="A0AA97FHA0"/>
<feature type="region of interest" description="Disordered" evidence="7">
    <location>
        <begin position="302"/>
        <end position="342"/>
    </location>
</feature>
<evidence type="ECO:0000256" key="2">
    <source>
        <dbReference type="ARBA" id="ARBA00007362"/>
    </source>
</evidence>
<comment type="similarity">
    <text evidence="2">Belongs to the EamA transporter family.</text>
</comment>
<evidence type="ECO:0000256" key="7">
    <source>
        <dbReference type="SAM" id="MobiDB-lite"/>
    </source>
</evidence>
<dbReference type="InterPro" id="IPR000620">
    <property type="entry name" value="EamA_dom"/>
</dbReference>
<dbReference type="PANTHER" id="PTHR42920:SF5">
    <property type="entry name" value="EAMA DOMAIN-CONTAINING PROTEIN"/>
    <property type="match status" value="1"/>
</dbReference>
<dbReference type="EMBL" id="CP118157">
    <property type="protein sequence ID" value="WOF22653.1"/>
    <property type="molecule type" value="Genomic_DNA"/>
</dbReference>
<feature type="transmembrane region" description="Helical" evidence="8">
    <location>
        <begin position="191"/>
        <end position="212"/>
    </location>
</feature>
<accession>A0AA97FHA0</accession>
<dbReference type="KEGG" id="mbet:N8K70_14840"/>
<feature type="transmembrane region" description="Helical" evidence="8">
    <location>
        <begin position="86"/>
        <end position="105"/>
    </location>
</feature>
<feature type="transmembrane region" description="Helical" evidence="8">
    <location>
        <begin position="251"/>
        <end position="274"/>
    </location>
</feature>
<dbReference type="GO" id="GO:0005886">
    <property type="term" value="C:plasma membrane"/>
    <property type="evidence" value="ECO:0007669"/>
    <property type="project" value="UniProtKB-SubCell"/>
</dbReference>
<feature type="transmembrane region" description="Helical" evidence="8">
    <location>
        <begin position="138"/>
        <end position="154"/>
    </location>
</feature>
<feature type="transmembrane region" description="Helical" evidence="8">
    <location>
        <begin position="160"/>
        <end position="179"/>
    </location>
</feature>
<evidence type="ECO:0000256" key="8">
    <source>
        <dbReference type="SAM" id="Phobius"/>
    </source>
</evidence>
<feature type="transmembrane region" description="Helical" evidence="8">
    <location>
        <begin position="49"/>
        <end position="74"/>
    </location>
</feature>
<evidence type="ECO:0000256" key="4">
    <source>
        <dbReference type="ARBA" id="ARBA00022692"/>
    </source>
</evidence>
<feature type="compositionally biased region" description="Basic and acidic residues" evidence="7">
    <location>
        <begin position="319"/>
        <end position="329"/>
    </location>
</feature>
<feature type="transmembrane region" description="Helical" evidence="8">
    <location>
        <begin position="111"/>
        <end position="131"/>
    </location>
</feature>
<dbReference type="RefSeq" id="WP_317139124.1">
    <property type="nucleotide sequence ID" value="NZ_CP118157.1"/>
</dbReference>
<evidence type="ECO:0000256" key="5">
    <source>
        <dbReference type="ARBA" id="ARBA00022989"/>
    </source>
</evidence>
<dbReference type="SUPFAM" id="SSF103481">
    <property type="entry name" value="Multidrug resistance efflux transporter EmrE"/>
    <property type="match status" value="2"/>
</dbReference>
<feature type="region of interest" description="Disordered" evidence="7">
    <location>
        <begin position="1"/>
        <end position="24"/>
    </location>
</feature>
<protein>
    <submittedName>
        <fullName evidence="10">EamA family transporter</fullName>
    </submittedName>
</protein>
<dbReference type="InterPro" id="IPR051258">
    <property type="entry name" value="Diverse_Substrate_Transporter"/>
</dbReference>
<keyword evidence="3" id="KW-1003">Cell membrane</keyword>
<gene>
    <name evidence="10" type="ORF">N8K70_14840</name>
</gene>